<dbReference type="EMBL" id="UINC01008559">
    <property type="protein sequence ID" value="SVA38505.1"/>
    <property type="molecule type" value="Genomic_DNA"/>
</dbReference>
<evidence type="ECO:0000256" key="6">
    <source>
        <dbReference type="ARBA" id="ARBA00023004"/>
    </source>
</evidence>
<dbReference type="GO" id="GO:0016020">
    <property type="term" value="C:membrane"/>
    <property type="evidence" value="ECO:0007669"/>
    <property type="project" value="UniProtKB-SubCell"/>
</dbReference>
<evidence type="ECO:0000256" key="4">
    <source>
        <dbReference type="ARBA" id="ARBA00022723"/>
    </source>
</evidence>
<proteinExistence type="predicted"/>
<gene>
    <name evidence="9" type="ORF">METZ01_LOCUS91359</name>
</gene>
<evidence type="ECO:0000313" key="9">
    <source>
        <dbReference type="EMBL" id="SVA38505.1"/>
    </source>
</evidence>
<keyword evidence="3 8" id="KW-0812">Transmembrane</keyword>
<keyword evidence="7 8" id="KW-0472">Membrane</keyword>
<comment type="subcellular location">
    <subcellularLocation>
        <location evidence="1">Membrane</location>
    </subcellularLocation>
</comment>
<protein>
    <recommendedName>
        <fullName evidence="10">Cytochrome c domain-containing protein</fullName>
    </recommendedName>
</protein>
<dbReference type="Gene3D" id="1.20.5.100">
    <property type="entry name" value="Cytochrome c1, transmembrane anchor, C-terminal"/>
    <property type="match status" value="1"/>
</dbReference>
<dbReference type="GO" id="GO:0009055">
    <property type="term" value="F:electron transfer activity"/>
    <property type="evidence" value="ECO:0007669"/>
    <property type="project" value="InterPro"/>
</dbReference>
<evidence type="ECO:0000256" key="3">
    <source>
        <dbReference type="ARBA" id="ARBA00022692"/>
    </source>
</evidence>
<dbReference type="InterPro" id="IPR002326">
    <property type="entry name" value="Cyt_c1"/>
</dbReference>
<accession>A0A381VDS5</accession>
<sequence>MKASEGNTGDNFLVANNDVSDVNSLQRGAGNFFNYCAGCHSLKFIRYNQIAEDLDLNENQLVQNLIFTQAKPEDAVITNMLPSDGSRWFGKSPPDLSLITRSRGTDQVYNFLRTFYKDSTSPTGADNRALPGTSMPNVLWLVQEQLNEKEFDQFTLDIVNFLDYVSEPIQSERKRIGIWVILFLLVFLVFSYGLYKDIWKEVH</sequence>
<name>A0A381VDS5_9ZZZZ</name>
<dbReference type="Gene3D" id="1.10.760.10">
    <property type="entry name" value="Cytochrome c-like domain"/>
    <property type="match status" value="1"/>
</dbReference>
<keyword evidence="5 8" id="KW-1133">Transmembrane helix</keyword>
<evidence type="ECO:0000256" key="8">
    <source>
        <dbReference type="SAM" id="Phobius"/>
    </source>
</evidence>
<evidence type="ECO:0000256" key="2">
    <source>
        <dbReference type="ARBA" id="ARBA00022617"/>
    </source>
</evidence>
<keyword evidence="4" id="KW-0479">Metal-binding</keyword>
<dbReference type="GO" id="GO:0020037">
    <property type="term" value="F:heme binding"/>
    <property type="evidence" value="ECO:0007669"/>
    <property type="project" value="InterPro"/>
</dbReference>
<dbReference type="AlphaFoldDB" id="A0A381VDS5"/>
<reference evidence="9" key="1">
    <citation type="submission" date="2018-05" db="EMBL/GenBank/DDBJ databases">
        <authorList>
            <person name="Lanie J.A."/>
            <person name="Ng W.-L."/>
            <person name="Kazmierczak K.M."/>
            <person name="Andrzejewski T.M."/>
            <person name="Davidsen T.M."/>
            <person name="Wayne K.J."/>
            <person name="Tettelin H."/>
            <person name="Glass J.I."/>
            <person name="Rusch D."/>
            <person name="Podicherti R."/>
            <person name="Tsui H.-C.T."/>
            <person name="Winkler M.E."/>
        </authorList>
    </citation>
    <scope>NUCLEOTIDE SEQUENCE</scope>
</reference>
<feature type="transmembrane region" description="Helical" evidence="8">
    <location>
        <begin position="176"/>
        <end position="195"/>
    </location>
</feature>
<evidence type="ECO:0008006" key="10">
    <source>
        <dbReference type="Google" id="ProtNLM"/>
    </source>
</evidence>
<keyword evidence="2" id="KW-0349">Heme</keyword>
<evidence type="ECO:0000256" key="1">
    <source>
        <dbReference type="ARBA" id="ARBA00004370"/>
    </source>
</evidence>
<evidence type="ECO:0000256" key="7">
    <source>
        <dbReference type="ARBA" id="ARBA00023136"/>
    </source>
</evidence>
<dbReference type="GO" id="GO:0046872">
    <property type="term" value="F:metal ion binding"/>
    <property type="evidence" value="ECO:0007669"/>
    <property type="project" value="UniProtKB-KW"/>
</dbReference>
<evidence type="ECO:0000256" key="5">
    <source>
        <dbReference type="ARBA" id="ARBA00022989"/>
    </source>
</evidence>
<dbReference type="Pfam" id="PF02167">
    <property type="entry name" value="Cytochrom_C1"/>
    <property type="match status" value="1"/>
</dbReference>
<dbReference type="PANTHER" id="PTHR10266:SF3">
    <property type="entry name" value="CYTOCHROME C1, HEME PROTEIN, MITOCHONDRIAL"/>
    <property type="match status" value="1"/>
</dbReference>
<organism evidence="9">
    <name type="scientific">marine metagenome</name>
    <dbReference type="NCBI Taxonomy" id="408172"/>
    <lineage>
        <taxon>unclassified sequences</taxon>
        <taxon>metagenomes</taxon>
        <taxon>ecological metagenomes</taxon>
    </lineage>
</organism>
<keyword evidence="6" id="KW-0408">Iron</keyword>
<dbReference type="InterPro" id="IPR036909">
    <property type="entry name" value="Cyt_c-like_dom_sf"/>
</dbReference>
<dbReference type="SUPFAM" id="SSF46626">
    <property type="entry name" value="Cytochrome c"/>
    <property type="match status" value="1"/>
</dbReference>
<dbReference type="PANTHER" id="PTHR10266">
    <property type="entry name" value="CYTOCHROME C1"/>
    <property type="match status" value="1"/>
</dbReference>